<keyword evidence="3" id="KW-1185">Reference proteome</keyword>
<protein>
    <submittedName>
        <fullName evidence="2">Uncharacterized protein</fullName>
    </submittedName>
</protein>
<accession>A0ABU9X4Q7</accession>
<dbReference type="EMBL" id="JBDGHN010000002">
    <property type="protein sequence ID" value="MEN2750379.1"/>
    <property type="molecule type" value="Genomic_DNA"/>
</dbReference>
<feature type="transmembrane region" description="Helical" evidence="1">
    <location>
        <begin position="210"/>
        <end position="229"/>
    </location>
</feature>
<evidence type="ECO:0000256" key="1">
    <source>
        <dbReference type="SAM" id="Phobius"/>
    </source>
</evidence>
<organism evidence="2 3">
    <name type="scientific">Psychrobacter saeujeotis</name>
    <dbReference type="NCBI Taxonomy" id="3143436"/>
    <lineage>
        <taxon>Bacteria</taxon>
        <taxon>Pseudomonadati</taxon>
        <taxon>Pseudomonadota</taxon>
        <taxon>Gammaproteobacteria</taxon>
        <taxon>Moraxellales</taxon>
        <taxon>Moraxellaceae</taxon>
        <taxon>Psychrobacter</taxon>
    </lineage>
</organism>
<sequence length="263" mass="29985">MSWLQRLLDGGILTNLMFLIIAVVSVLISISLYIRSKKEKKLVFIAKSYELIENSTSSIENLTIKYGEESVEVLTLTKLSFWNNGKATIDFNDIVKSDRLRVELPKNVRVYNAVIEMPAKKSNSIKLDIVDNKITIEFEFLDYGDGAIVIFYHSGSNEQGVHLTGTLKGALPIEPAEEMEDLRITKYVGRVVFRKYFDGYPKDFNIVGKFILFSLMPLMTIIILILIPIDLISYKFFKKIPKQFNLIDKGKNVAKKDNNSKLS</sequence>
<gene>
    <name evidence="2" type="ORF">AAIR29_01900</name>
</gene>
<reference evidence="2 3" key="1">
    <citation type="submission" date="2024-05" db="EMBL/GenBank/DDBJ databases">
        <authorList>
            <person name="Kim H.-Y."/>
            <person name="Kim E."/>
            <person name="Cai Y."/>
            <person name="Yang S.-M."/>
            <person name="Lee W."/>
        </authorList>
    </citation>
    <scope>NUCLEOTIDE SEQUENCE [LARGE SCALE GENOMIC DNA]</scope>
    <source>
        <strain evidence="2 3">FBL11</strain>
    </source>
</reference>
<evidence type="ECO:0000313" key="2">
    <source>
        <dbReference type="EMBL" id="MEN2750379.1"/>
    </source>
</evidence>
<feature type="transmembrane region" description="Helical" evidence="1">
    <location>
        <begin position="12"/>
        <end position="34"/>
    </location>
</feature>
<keyword evidence="1" id="KW-1133">Transmembrane helix</keyword>
<dbReference type="Proteomes" id="UP001461960">
    <property type="component" value="Unassembled WGS sequence"/>
</dbReference>
<proteinExistence type="predicted"/>
<keyword evidence="1" id="KW-0472">Membrane</keyword>
<dbReference type="RefSeq" id="WP_299217122.1">
    <property type="nucleotide sequence ID" value="NZ_JBDGHN010000002.1"/>
</dbReference>
<comment type="caution">
    <text evidence="2">The sequence shown here is derived from an EMBL/GenBank/DDBJ whole genome shotgun (WGS) entry which is preliminary data.</text>
</comment>
<evidence type="ECO:0000313" key="3">
    <source>
        <dbReference type="Proteomes" id="UP001461960"/>
    </source>
</evidence>
<keyword evidence="1" id="KW-0812">Transmembrane</keyword>
<name>A0ABU9X4Q7_9GAMM</name>